<gene>
    <name evidence="8" type="ORF">M8H41_06515</name>
</gene>
<keyword evidence="4" id="KW-0249">Electron transport</keyword>
<feature type="signal peptide" evidence="6">
    <location>
        <begin position="1"/>
        <end position="25"/>
    </location>
</feature>
<feature type="domain" description="Cytochrome c-552/DMSO reductase-like haem-binding" evidence="7">
    <location>
        <begin position="63"/>
        <end position="365"/>
    </location>
</feature>
<dbReference type="CDD" id="cd09625">
    <property type="entry name" value="DOMON_like_cytochrome"/>
    <property type="match status" value="1"/>
</dbReference>
<evidence type="ECO:0000256" key="5">
    <source>
        <dbReference type="ARBA" id="ARBA00023004"/>
    </source>
</evidence>
<reference evidence="8" key="1">
    <citation type="submission" date="2022-05" db="EMBL/GenBank/DDBJ databases">
        <title>Expanded diversity of anoxic marine methylotrophy in a Black Sea sulfate reducing microorganism.</title>
        <authorList>
            <person name="Fischer P.Q."/>
            <person name="Stams A.J.M."/>
            <person name="Villanueva L."/>
            <person name="Sousa D.Z."/>
        </authorList>
    </citation>
    <scope>NUCLEOTIDE SEQUENCE</scope>
    <source>
        <strain evidence="8">P130</strain>
    </source>
</reference>
<evidence type="ECO:0000259" key="7">
    <source>
        <dbReference type="SMART" id="SM00887"/>
    </source>
</evidence>
<dbReference type="PROSITE" id="PS51257">
    <property type="entry name" value="PROKAR_LIPOPROTEIN"/>
    <property type="match status" value="1"/>
</dbReference>
<dbReference type="InterPro" id="IPR019020">
    <property type="entry name" value="Cyt-c552/DMSO_Rdtase_haem-bd"/>
</dbReference>
<keyword evidence="9" id="KW-1185">Reference proteome</keyword>
<dbReference type="SMART" id="SM00887">
    <property type="entry name" value="EB_dh"/>
    <property type="match status" value="1"/>
</dbReference>
<evidence type="ECO:0000256" key="3">
    <source>
        <dbReference type="ARBA" id="ARBA00022723"/>
    </source>
</evidence>
<organism evidence="8 9">
    <name type="scientific">Desulfosporosinus nitroreducens</name>
    <dbReference type="NCBI Taxonomy" id="2018668"/>
    <lineage>
        <taxon>Bacteria</taxon>
        <taxon>Bacillati</taxon>
        <taxon>Bacillota</taxon>
        <taxon>Clostridia</taxon>
        <taxon>Eubacteriales</taxon>
        <taxon>Desulfitobacteriaceae</taxon>
        <taxon>Desulfosporosinus</taxon>
    </lineage>
</organism>
<name>A0ABT8QPL1_9FIRM</name>
<feature type="chain" id="PRO_5046744652" evidence="6">
    <location>
        <begin position="26"/>
        <end position="373"/>
    </location>
</feature>
<keyword evidence="6" id="KW-0732">Signal</keyword>
<evidence type="ECO:0000256" key="6">
    <source>
        <dbReference type="SAM" id="SignalP"/>
    </source>
</evidence>
<proteinExistence type="predicted"/>
<protein>
    <submittedName>
        <fullName evidence="8">Ethylbenzene dehydrogenase-related protein</fullName>
    </submittedName>
</protein>
<evidence type="ECO:0000313" key="8">
    <source>
        <dbReference type="EMBL" id="MDO0822509.1"/>
    </source>
</evidence>
<dbReference type="SUPFAM" id="SSF49344">
    <property type="entry name" value="CBD9-like"/>
    <property type="match status" value="1"/>
</dbReference>
<keyword evidence="1" id="KW-0813">Transport</keyword>
<dbReference type="Proteomes" id="UP001176021">
    <property type="component" value="Unassembled WGS sequence"/>
</dbReference>
<evidence type="ECO:0000256" key="4">
    <source>
        <dbReference type="ARBA" id="ARBA00022982"/>
    </source>
</evidence>
<dbReference type="EMBL" id="JAMJEV010000004">
    <property type="protein sequence ID" value="MDO0822509.1"/>
    <property type="molecule type" value="Genomic_DNA"/>
</dbReference>
<accession>A0ABT8QPL1</accession>
<dbReference type="Pfam" id="PF09459">
    <property type="entry name" value="EB_dh"/>
    <property type="match status" value="1"/>
</dbReference>
<keyword evidence="3" id="KW-0479">Metal-binding</keyword>
<sequence length="373" mass="40714">MKKHLVKIIGLMVLSMAVVTGCAGAGTKPDTTPTPAPAPVTDANTLTAVKTTAAPTVDGKSSEDFWTNAPEMKLTLSNAGALQGGTGGKFDNGNTEVSMKSAYDAENVYFLLQYKDPTDSKARGPWILEGGKLVKKPYNEFYEDKLAINWNINDSTKDFNTAGCAVTCHVATDKEGKSVTKHWTNAENELLDMWHWKYVRQNSLFGPDKPGLMHDQFMDSVKYDPNDATKSGAGRHADPGAKEYEDNVTADKSAPKLVFDGAPVNGNPYVIVDGLDKTKPFTADYIKTMKEGDFIPGPIAKQITGDPADIKAKGKWENGVWTLEISRKLKTTSDKDIQFDDLAKTYSFAIAAFDNSQIGHGYENIVHKLAFKQ</sequence>
<keyword evidence="2" id="KW-0349">Heme</keyword>
<evidence type="ECO:0000313" key="9">
    <source>
        <dbReference type="Proteomes" id="UP001176021"/>
    </source>
</evidence>
<evidence type="ECO:0000256" key="1">
    <source>
        <dbReference type="ARBA" id="ARBA00022448"/>
    </source>
</evidence>
<evidence type="ECO:0000256" key="2">
    <source>
        <dbReference type="ARBA" id="ARBA00022617"/>
    </source>
</evidence>
<dbReference type="Gene3D" id="2.60.40.1190">
    <property type="match status" value="1"/>
</dbReference>
<keyword evidence="5" id="KW-0408">Iron</keyword>
<comment type="caution">
    <text evidence="8">The sequence shown here is derived from an EMBL/GenBank/DDBJ whole genome shotgun (WGS) entry which is preliminary data.</text>
</comment>
<dbReference type="RefSeq" id="WP_252467500.1">
    <property type="nucleotide sequence ID" value="NZ_JAMHFY010000003.1"/>
</dbReference>